<dbReference type="Proteomes" id="UP000838412">
    <property type="component" value="Chromosome 2"/>
</dbReference>
<protein>
    <submittedName>
        <fullName evidence="1">Hypp1188 protein</fullName>
    </submittedName>
</protein>
<dbReference type="EMBL" id="OV696687">
    <property type="protein sequence ID" value="CAH1253509.1"/>
    <property type="molecule type" value="Genomic_DNA"/>
</dbReference>
<sequence length="75" mass="8752">MLLGSQVVPDMSTSVTIVGGVKLVQKLNDNNKVQTVSMMVPHHSRDLRDEEIQQTQRYQERQRLVTGKERHHWRT</sequence>
<reference evidence="1" key="1">
    <citation type="submission" date="2022-01" db="EMBL/GenBank/DDBJ databases">
        <authorList>
            <person name="Braso-Vives M."/>
        </authorList>
    </citation>
    <scope>NUCLEOTIDE SEQUENCE</scope>
</reference>
<dbReference type="AlphaFoldDB" id="A0A8K0EMC8"/>
<keyword evidence="2" id="KW-1185">Reference proteome</keyword>
<organism evidence="1 2">
    <name type="scientific">Branchiostoma lanceolatum</name>
    <name type="common">Common lancelet</name>
    <name type="synonym">Amphioxus lanceolatum</name>
    <dbReference type="NCBI Taxonomy" id="7740"/>
    <lineage>
        <taxon>Eukaryota</taxon>
        <taxon>Metazoa</taxon>
        <taxon>Chordata</taxon>
        <taxon>Cephalochordata</taxon>
        <taxon>Leptocardii</taxon>
        <taxon>Amphioxiformes</taxon>
        <taxon>Branchiostomatidae</taxon>
        <taxon>Branchiostoma</taxon>
    </lineage>
</organism>
<gene>
    <name evidence="1" type="primary">Hypp1188</name>
    <name evidence="1" type="ORF">BLAG_LOCUS13251</name>
</gene>
<evidence type="ECO:0000313" key="1">
    <source>
        <dbReference type="EMBL" id="CAH1253509.1"/>
    </source>
</evidence>
<evidence type="ECO:0000313" key="2">
    <source>
        <dbReference type="Proteomes" id="UP000838412"/>
    </source>
</evidence>
<name>A0A8K0EMC8_BRALA</name>
<proteinExistence type="predicted"/>
<accession>A0A8K0EMC8</accession>